<gene>
    <name evidence="1" type="ORF">RRG08_023952</name>
</gene>
<comment type="caution">
    <text evidence="1">The sequence shown here is derived from an EMBL/GenBank/DDBJ whole genome shotgun (WGS) entry which is preliminary data.</text>
</comment>
<protein>
    <submittedName>
        <fullName evidence="1">Uncharacterized protein</fullName>
    </submittedName>
</protein>
<dbReference type="EMBL" id="JAWDGP010005834">
    <property type="protein sequence ID" value="KAK3751195.1"/>
    <property type="molecule type" value="Genomic_DNA"/>
</dbReference>
<sequence>MSKFARNNIGKGYTDCKGSFDMNTADCCKNRHSAIWISGWLFQHKEIRQVAGPWSAVRSNRIDFVCHSWWMLVMVVLGGAFDVCVCVVGREGGEGDEDRVLTDIRFTTPPPLSSTTLQTVLRTNHTPVNPCVGTHKLERGRGRLEVILTSGQWRSNLAVTAAWQAHAGPKNQPGQQCNVASLVAGQKR</sequence>
<proteinExistence type="predicted"/>
<dbReference type="Proteomes" id="UP001283361">
    <property type="component" value="Unassembled WGS sequence"/>
</dbReference>
<reference evidence="1" key="1">
    <citation type="journal article" date="2023" name="G3 (Bethesda)">
        <title>A reference genome for the long-term kleptoplast-retaining sea slug Elysia crispata morphotype clarki.</title>
        <authorList>
            <person name="Eastman K.E."/>
            <person name="Pendleton A.L."/>
            <person name="Shaikh M.A."/>
            <person name="Suttiyut T."/>
            <person name="Ogas R."/>
            <person name="Tomko P."/>
            <person name="Gavelis G."/>
            <person name="Widhalm J.R."/>
            <person name="Wisecaver J.H."/>
        </authorList>
    </citation>
    <scope>NUCLEOTIDE SEQUENCE</scope>
    <source>
        <strain evidence="1">ECLA1</strain>
    </source>
</reference>
<organism evidence="1 2">
    <name type="scientific">Elysia crispata</name>
    <name type="common">lettuce slug</name>
    <dbReference type="NCBI Taxonomy" id="231223"/>
    <lineage>
        <taxon>Eukaryota</taxon>
        <taxon>Metazoa</taxon>
        <taxon>Spiralia</taxon>
        <taxon>Lophotrochozoa</taxon>
        <taxon>Mollusca</taxon>
        <taxon>Gastropoda</taxon>
        <taxon>Heterobranchia</taxon>
        <taxon>Euthyneura</taxon>
        <taxon>Panpulmonata</taxon>
        <taxon>Sacoglossa</taxon>
        <taxon>Placobranchoidea</taxon>
        <taxon>Plakobranchidae</taxon>
        <taxon>Elysia</taxon>
    </lineage>
</organism>
<name>A0AAE0YMU0_9GAST</name>
<evidence type="ECO:0000313" key="2">
    <source>
        <dbReference type="Proteomes" id="UP001283361"/>
    </source>
</evidence>
<dbReference type="AlphaFoldDB" id="A0AAE0YMU0"/>
<keyword evidence="2" id="KW-1185">Reference proteome</keyword>
<evidence type="ECO:0000313" key="1">
    <source>
        <dbReference type="EMBL" id="KAK3751195.1"/>
    </source>
</evidence>
<accession>A0AAE0YMU0</accession>